<dbReference type="EMBL" id="JAHESE010000153">
    <property type="protein sequence ID" value="MBT1712552.1"/>
    <property type="molecule type" value="Genomic_DNA"/>
</dbReference>
<dbReference type="AlphaFoldDB" id="A0AAP2E5V5"/>
<protein>
    <submittedName>
        <fullName evidence="1">Uncharacterized protein</fullName>
    </submittedName>
</protein>
<name>A0AAP2E5V5_9BACT</name>
<keyword evidence="2" id="KW-1185">Reference proteome</keyword>
<dbReference type="Proteomes" id="UP001319080">
    <property type="component" value="Unassembled WGS sequence"/>
</dbReference>
<gene>
    <name evidence="1" type="ORF">KK062_30235</name>
</gene>
<organism evidence="1 2">
    <name type="scientific">Dawidia cretensis</name>
    <dbReference type="NCBI Taxonomy" id="2782350"/>
    <lineage>
        <taxon>Bacteria</taxon>
        <taxon>Pseudomonadati</taxon>
        <taxon>Bacteroidota</taxon>
        <taxon>Cytophagia</taxon>
        <taxon>Cytophagales</taxon>
        <taxon>Chryseotaleaceae</taxon>
        <taxon>Dawidia</taxon>
    </lineage>
</organism>
<dbReference type="RefSeq" id="WP_254088098.1">
    <property type="nucleotide sequence ID" value="NZ_JAHESE010000153.1"/>
</dbReference>
<comment type="caution">
    <text evidence="1">The sequence shown here is derived from an EMBL/GenBank/DDBJ whole genome shotgun (WGS) entry which is preliminary data.</text>
</comment>
<accession>A0AAP2E5V5</accession>
<proteinExistence type="predicted"/>
<reference evidence="1 2" key="1">
    <citation type="submission" date="2021-05" db="EMBL/GenBank/DDBJ databases">
        <title>A Polyphasic approach of four new species of the genus Ohtaekwangia: Ohtaekwangia histidinii sp. nov., Ohtaekwangia cretensis sp. nov., Ohtaekwangia indiensis sp. nov., Ohtaekwangia reichenbachii sp. nov. from diverse environment.</title>
        <authorList>
            <person name="Octaviana S."/>
        </authorList>
    </citation>
    <scope>NUCLEOTIDE SEQUENCE [LARGE SCALE GENOMIC DNA]</scope>
    <source>
        <strain evidence="1 2">PWU5</strain>
    </source>
</reference>
<feature type="non-terminal residue" evidence="1">
    <location>
        <position position="1"/>
    </location>
</feature>
<sequence>DLEGAETTKAGNDPGWKDEALAKGWTLLQEVRRSDDGQAPLTINLLRGLPPVRYIRIRVLHVANGDGSNSNMSELTFWRK</sequence>
<evidence type="ECO:0000313" key="2">
    <source>
        <dbReference type="Proteomes" id="UP001319080"/>
    </source>
</evidence>
<evidence type="ECO:0000313" key="1">
    <source>
        <dbReference type="EMBL" id="MBT1712552.1"/>
    </source>
</evidence>